<evidence type="ECO:0000313" key="2">
    <source>
        <dbReference type="Proteomes" id="UP000689195"/>
    </source>
</evidence>
<dbReference type="Proteomes" id="UP000689195">
    <property type="component" value="Unassembled WGS sequence"/>
</dbReference>
<dbReference type="AlphaFoldDB" id="A0A8S1UBD8"/>
<protein>
    <submittedName>
        <fullName evidence="1">Uncharacterized protein</fullName>
    </submittedName>
</protein>
<reference evidence="1" key="1">
    <citation type="submission" date="2021-01" db="EMBL/GenBank/DDBJ databases">
        <authorList>
            <consortium name="Genoscope - CEA"/>
            <person name="William W."/>
        </authorList>
    </citation>
    <scope>NUCLEOTIDE SEQUENCE</scope>
</reference>
<accession>A0A8S1UBD8</accession>
<evidence type="ECO:0000313" key="1">
    <source>
        <dbReference type="EMBL" id="CAD8162541.1"/>
    </source>
</evidence>
<organism evidence="1 2">
    <name type="scientific">Paramecium pentaurelia</name>
    <dbReference type="NCBI Taxonomy" id="43138"/>
    <lineage>
        <taxon>Eukaryota</taxon>
        <taxon>Sar</taxon>
        <taxon>Alveolata</taxon>
        <taxon>Ciliophora</taxon>
        <taxon>Intramacronucleata</taxon>
        <taxon>Oligohymenophorea</taxon>
        <taxon>Peniculida</taxon>
        <taxon>Parameciidae</taxon>
        <taxon>Paramecium</taxon>
    </lineage>
</organism>
<comment type="caution">
    <text evidence="1">The sequence shown here is derived from an EMBL/GenBank/DDBJ whole genome shotgun (WGS) entry which is preliminary data.</text>
</comment>
<name>A0A8S1UBD8_9CILI</name>
<sequence>MISTQKQNQVQNILIFQWKFQKINNFSKNQKIKSQILRNYKSYARSYDLREVILHMERKTLNFLIVQAISDMVVRTKNPKVRRQWLKMIEEIKNKCLSSLIYILLVNNLKTILEYQHFYMFQSSLIMKMQKKKGIKKWINKFIYINMIKRNSKQIQLIKSKLKILHKKWQ</sequence>
<keyword evidence="2" id="KW-1185">Reference proteome</keyword>
<dbReference type="EMBL" id="CAJJDO010000038">
    <property type="protein sequence ID" value="CAD8162541.1"/>
    <property type="molecule type" value="Genomic_DNA"/>
</dbReference>
<gene>
    <name evidence="1" type="ORF">PPENT_87.1.T0380101</name>
</gene>
<proteinExistence type="predicted"/>